<dbReference type="GO" id="GO:0005739">
    <property type="term" value="C:mitochondrion"/>
    <property type="evidence" value="ECO:0007669"/>
    <property type="project" value="GOC"/>
</dbReference>
<sequence length="397" mass="46731">MAVARAKLSPLVRNSCSLLSRHANVIAPTTVEGQRNLTAHPKYVKPYPEWLPFNFFASFLDITSKRLNDNSRMICIDGPPCVGKSAFAKQMADHFKMQHYPGYQPEDWYMRNGFDLRRLNTLIHKPKLKFLDLDDFYLNATPNKYLSSKQLEILRWRFYQYAEALRYLLSTGVGTIVETNVWSDKVYAATLAEMGYFSRKGYRYYEEYLSNILNYMMRPSLVIYLDAPTKWIITEMRKKNPKYENSPVLTEDYINRLKDNYHKLYLEPMKKHCEILEYDVTDMEDIDLVFMDLEQVDLISRQPGDQIKYANWRLDKEEDWSMFRLQISNDARLRKMCTWRPAFDVPELYMSEDDTLDLESVLSQFPELVGRDIFADQVTQVNPLTLAKGSYLDPSVK</sequence>
<protein>
    <recommendedName>
        <fullName evidence="1">Deoxynucleoside kinase domain-containing protein</fullName>
    </recommendedName>
</protein>
<keyword evidence="3" id="KW-1185">Reference proteome</keyword>
<dbReference type="InterPro" id="IPR031314">
    <property type="entry name" value="DNK_dom"/>
</dbReference>
<evidence type="ECO:0000313" key="3">
    <source>
        <dbReference type="Proteomes" id="UP000828390"/>
    </source>
</evidence>
<reference evidence="2" key="1">
    <citation type="journal article" date="2019" name="bioRxiv">
        <title>The Genome of the Zebra Mussel, Dreissena polymorpha: A Resource for Invasive Species Research.</title>
        <authorList>
            <person name="McCartney M.A."/>
            <person name="Auch B."/>
            <person name="Kono T."/>
            <person name="Mallez S."/>
            <person name="Zhang Y."/>
            <person name="Obille A."/>
            <person name="Becker A."/>
            <person name="Abrahante J.E."/>
            <person name="Garbe J."/>
            <person name="Badalamenti J.P."/>
            <person name="Herman A."/>
            <person name="Mangelson H."/>
            <person name="Liachko I."/>
            <person name="Sullivan S."/>
            <person name="Sone E.D."/>
            <person name="Koren S."/>
            <person name="Silverstein K.A.T."/>
            <person name="Beckman K.B."/>
            <person name="Gohl D.M."/>
        </authorList>
    </citation>
    <scope>NUCLEOTIDE SEQUENCE</scope>
    <source>
        <strain evidence="2">Duluth1</strain>
        <tissue evidence="2">Whole animal</tissue>
    </source>
</reference>
<dbReference type="InterPro" id="IPR050566">
    <property type="entry name" value="Deoxyribonucleoside_kinase"/>
</dbReference>
<dbReference type="SUPFAM" id="SSF52540">
    <property type="entry name" value="P-loop containing nucleoside triphosphate hydrolases"/>
    <property type="match status" value="1"/>
</dbReference>
<evidence type="ECO:0000259" key="1">
    <source>
        <dbReference type="Pfam" id="PF01712"/>
    </source>
</evidence>
<dbReference type="PANTHER" id="PTHR10513">
    <property type="entry name" value="DEOXYNUCLEOSIDE KINASE"/>
    <property type="match status" value="1"/>
</dbReference>
<dbReference type="InterPro" id="IPR027417">
    <property type="entry name" value="P-loop_NTPase"/>
</dbReference>
<dbReference type="PANTHER" id="PTHR10513:SF15">
    <property type="entry name" value="NADH DEHYDROGENASE [UBIQUINONE] 1 ALPHA SUBCOMPLEX SUBUNIT 10, MITOCHONDRIAL"/>
    <property type="match status" value="1"/>
</dbReference>
<comment type="caution">
    <text evidence="2">The sequence shown here is derived from an EMBL/GenBank/DDBJ whole genome shotgun (WGS) entry which is preliminary data.</text>
</comment>
<proteinExistence type="predicted"/>
<organism evidence="2 3">
    <name type="scientific">Dreissena polymorpha</name>
    <name type="common">Zebra mussel</name>
    <name type="synonym">Mytilus polymorpha</name>
    <dbReference type="NCBI Taxonomy" id="45954"/>
    <lineage>
        <taxon>Eukaryota</taxon>
        <taxon>Metazoa</taxon>
        <taxon>Spiralia</taxon>
        <taxon>Lophotrochozoa</taxon>
        <taxon>Mollusca</taxon>
        <taxon>Bivalvia</taxon>
        <taxon>Autobranchia</taxon>
        <taxon>Heteroconchia</taxon>
        <taxon>Euheterodonta</taxon>
        <taxon>Imparidentia</taxon>
        <taxon>Neoheterodontei</taxon>
        <taxon>Myida</taxon>
        <taxon>Dreissenoidea</taxon>
        <taxon>Dreissenidae</taxon>
        <taxon>Dreissena</taxon>
    </lineage>
</organism>
<accession>A0A9D4CB94</accession>
<dbReference type="Gene3D" id="3.40.50.300">
    <property type="entry name" value="P-loop containing nucleotide triphosphate hydrolases"/>
    <property type="match status" value="1"/>
</dbReference>
<dbReference type="EMBL" id="JAIWYP010000013">
    <property type="protein sequence ID" value="KAH3720314.1"/>
    <property type="molecule type" value="Genomic_DNA"/>
</dbReference>
<dbReference type="AlphaFoldDB" id="A0A9D4CB94"/>
<gene>
    <name evidence="2" type="ORF">DPMN_063211</name>
</gene>
<dbReference type="OrthoDB" id="17400at2759"/>
<dbReference type="Proteomes" id="UP000828390">
    <property type="component" value="Unassembled WGS sequence"/>
</dbReference>
<reference evidence="2" key="2">
    <citation type="submission" date="2020-11" db="EMBL/GenBank/DDBJ databases">
        <authorList>
            <person name="McCartney M.A."/>
            <person name="Auch B."/>
            <person name="Kono T."/>
            <person name="Mallez S."/>
            <person name="Becker A."/>
            <person name="Gohl D.M."/>
            <person name="Silverstein K.A.T."/>
            <person name="Koren S."/>
            <person name="Bechman K.B."/>
            <person name="Herman A."/>
            <person name="Abrahante J.E."/>
            <person name="Garbe J."/>
        </authorList>
    </citation>
    <scope>NUCLEOTIDE SEQUENCE</scope>
    <source>
        <strain evidence="2">Duluth1</strain>
        <tissue evidence="2">Whole animal</tissue>
    </source>
</reference>
<dbReference type="GO" id="GO:0006120">
    <property type="term" value="P:mitochondrial electron transport, NADH to ubiquinone"/>
    <property type="evidence" value="ECO:0007669"/>
    <property type="project" value="TreeGrafter"/>
</dbReference>
<dbReference type="Pfam" id="PF01712">
    <property type="entry name" value="dNK"/>
    <property type="match status" value="1"/>
</dbReference>
<name>A0A9D4CB94_DREPO</name>
<feature type="domain" description="Deoxynucleoside kinase" evidence="1">
    <location>
        <begin position="74"/>
        <end position="299"/>
    </location>
</feature>
<evidence type="ECO:0000313" key="2">
    <source>
        <dbReference type="EMBL" id="KAH3720314.1"/>
    </source>
</evidence>